<dbReference type="Proteomes" id="UP000265431">
    <property type="component" value="Unassembled WGS sequence"/>
</dbReference>
<feature type="compositionally biased region" description="Basic and acidic residues" evidence="1">
    <location>
        <begin position="1"/>
        <end position="10"/>
    </location>
</feature>
<organism evidence="2 3">
    <name type="scientific">Henriciella barbarensis</name>
    <dbReference type="NCBI Taxonomy" id="86342"/>
    <lineage>
        <taxon>Bacteria</taxon>
        <taxon>Pseudomonadati</taxon>
        <taxon>Pseudomonadota</taxon>
        <taxon>Alphaproteobacteria</taxon>
        <taxon>Hyphomonadales</taxon>
        <taxon>Hyphomonadaceae</taxon>
        <taxon>Henriciella</taxon>
    </lineage>
</organism>
<comment type="caution">
    <text evidence="2">The sequence shown here is derived from an EMBL/GenBank/DDBJ whole genome shotgun (WGS) entry which is preliminary data.</text>
</comment>
<protein>
    <submittedName>
        <fullName evidence="2">Uncharacterized protein</fullName>
    </submittedName>
</protein>
<dbReference type="AlphaFoldDB" id="A0A399QXU6"/>
<feature type="region of interest" description="Disordered" evidence="1">
    <location>
        <begin position="1"/>
        <end position="20"/>
    </location>
</feature>
<sequence length="61" mass="7041">MPKKQNDKKSKNGSTRQIPAAIVQFAELIGKLAARRDYKREVEERKRPKPNPHPKDSDLDD</sequence>
<dbReference type="EMBL" id="QWGB01000005">
    <property type="protein sequence ID" value="RIJ23331.1"/>
    <property type="molecule type" value="Genomic_DNA"/>
</dbReference>
<feature type="compositionally biased region" description="Basic and acidic residues" evidence="1">
    <location>
        <begin position="36"/>
        <end position="46"/>
    </location>
</feature>
<evidence type="ECO:0000256" key="1">
    <source>
        <dbReference type="SAM" id="MobiDB-lite"/>
    </source>
</evidence>
<keyword evidence="3" id="KW-1185">Reference proteome</keyword>
<gene>
    <name evidence="2" type="ORF">D1224_03375</name>
</gene>
<dbReference type="RefSeq" id="WP_119378520.1">
    <property type="nucleotide sequence ID" value="NZ_QWGB01000005.1"/>
</dbReference>
<evidence type="ECO:0000313" key="3">
    <source>
        <dbReference type="Proteomes" id="UP000265431"/>
    </source>
</evidence>
<evidence type="ECO:0000313" key="2">
    <source>
        <dbReference type="EMBL" id="RIJ23331.1"/>
    </source>
</evidence>
<reference evidence="2 3" key="1">
    <citation type="submission" date="2018-08" db="EMBL/GenBank/DDBJ databases">
        <title>Henriciella mobilis sp. nov., isolated from seawater.</title>
        <authorList>
            <person name="Cheng H."/>
            <person name="Wu Y.-H."/>
            <person name="Xu X.-W."/>
            <person name="Guo L.-L."/>
        </authorList>
    </citation>
    <scope>NUCLEOTIDE SEQUENCE [LARGE SCALE GENOMIC DNA]</scope>
    <source>
        <strain evidence="2 3">CCUG66934</strain>
    </source>
</reference>
<proteinExistence type="predicted"/>
<feature type="region of interest" description="Disordered" evidence="1">
    <location>
        <begin position="36"/>
        <end position="61"/>
    </location>
</feature>
<accession>A0A399QXU6</accession>
<name>A0A399QXU6_9PROT</name>